<dbReference type="GeneID" id="66981715"/>
<evidence type="ECO:0000256" key="1">
    <source>
        <dbReference type="SAM" id="MobiDB-lite"/>
    </source>
</evidence>
<dbReference type="Proteomes" id="UP000637239">
    <property type="component" value="Chromosome 3"/>
</dbReference>
<accession>A0A7R7VMI9</accession>
<keyword evidence="3" id="KW-1185">Reference proteome</keyword>
<reference evidence="2" key="2">
    <citation type="submission" date="2021-02" db="EMBL/GenBank/DDBJ databases">
        <title>Aspergillus chevalieri M1 genome sequence.</title>
        <authorList>
            <person name="Kadooka C."/>
            <person name="Mori K."/>
            <person name="Futagami T."/>
        </authorList>
    </citation>
    <scope>NUCLEOTIDE SEQUENCE</scope>
    <source>
        <strain evidence="2">M1</strain>
    </source>
</reference>
<protein>
    <submittedName>
        <fullName evidence="2">Uncharacterized protein</fullName>
    </submittedName>
</protein>
<evidence type="ECO:0000313" key="3">
    <source>
        <dbReference type="Proteomes" id="UP000637239"/>
    </source>
</evidence>
<reference evidence="2" key="1">
    <citation type="submission" date="2021-01" db="EMBL/GenBank/DDBJ databases">
        <authorList>
            <consortium name="Aspergillus chevalieri M1 genome sequencing consortium"/>
            <person name="Kazuki M."/>
            <person name="Futagami T."/>
        </authorList>
    </citation>
    <scope>NUCLEOTIDE SEQUENCE</scope>
    <source>
        <strain evidence="2">M1</strain>
    </source>
</reference>
<dbReference type="KEGG" id="ache:ACHE_31343A"/>
<gene>
    <name evidence="2" type="ORF">ACHE_31343A</name>
</gene>
<dbReference type="AlphaFoldDB" id="A0A7R7VMI9"/>
<evidence type="ECO:0000313" key="2">
    <source>
        <dbReference type="EMBL" id="BCR87356.1"/>
    </source>
</evidence>
<dbReference type="RefSeq" id="XP_043135878.1">
    <property type="nucleotide sequence ID" value="XM_043278061.1"/>
</dbReference>
<feature type="region of interest" description="Disordered" evidence="1">
    <location>
        <begin position="1"/>
        <end position="37"/>
    </location>
</feature>
<feature type="compositionally biased region" description="Polar residues" evidence="1">
    <location>
        <begin position="11"/>
        <end position="24"/>
    </location>
</feature>
<sequence>MASRSGCLLTRKSTSGPKSGNTTRIDGDGTDDDDNAIPYDIQNPQAAVNRTFIDGDVLAQFPEADHVPANTSFLSRVTKLSHASVITDINKTAVLFAGKEDRLYLGPYGHRTLVTGTQFASRPDESESIILGDTFEGYINYHPDEMAQAGVSNLRSSRLTNIPKGSKFINELKDLPGMYVGVVGEQIYSLATCKVINTGTRMYVVDVNSDGIDRLNNSDLADS</sequence>
<dbReference type="EMBL" id="AP024418">
    <property type="protein sequence ID" value="BCR87356.1"/>
    <property type="molecule type" value="Genomic_DNA"/>
</dbReference>
<organism evidence="2 3">
    <name type="scientific">Aspergillus chevalieri</name>
    <name type="common">Eurotium chevalieri</name>
    <dbReference type="NCBI Taxonomy" id="182096"/>
    <lineage>
        <taxon>Eukaryota</taxon>
        <taxon>Fungi</taxon>
        <taxon>Dikarya</taxon>
        <taxon>Ascomycota</taxon>
        <taxon>Pezizomycotina</taxon>
        <taxon>Eurotiomycetes</taxon>
        <taxon>Eurotiomycetidae</taxon>
        <taxon>Eurotiales</taxon>
        <taxon>Aspergillaceae</taxon>
        <taxon>Aspergillus</taxon>
        <taxon>Aspergillus subgen. Aspergillus</taxon>
    </lineage>
</organism>
<name>A0A7R7VMI9_ASPCH</name>
<proteinExistence type="predicted"/>